<evidence type="ECO:0000313" key="2">
    <source>
        <dbReference type="Proteomes" id="UP000199213"/>
    </source>
</evidence>
<dbReference type="OrthoDB" id="5185134at2"/>
<dbReference type="InterPro" id="IPR010982">
    <property type="entry name" value="Lambda_DNA-bd_dom_sf"/>
</dbReference>
<dbReference type="EMBL" id="FNFM01000005">
    <property type="protein sequence ID" value="SDK21789.1"/>
    <property type="molecule type" value="Genomic_DNA"/>
</dbReference>
<name>A0A1G9A328_ACTMZ</name>
<dbReference type="RefSeq" id="WP_092627825.1">
    <property type="nucleotide sequence ID" value="NZ_FNFM01000005.1"/>
</dbReference>
<keyword evidence="2" id="KW-1185">Reference proteome</keyword>
<dbReference type="SUPFAM" id="SSF47413">
    <property type="entry name" value="lambda repressor-like DNA-binding domains"/>
    <property type="match status" value="1"/>
</dbReference>
<dbReference type="AlphaFoldDB" id="A0A1G9A328"/>
<sequence length="125" mass="14173">MTDEGREAFASRLYELMNEQVRDDGRPWSIPALARALTERGHPISRQHLHGVANQKHVPTWDLVRALAELFGTTTDSFTGRRADADDELPVLLNRAGELDENGRAEVADFIRFLHQKRRRTGPGE</sequence>
<dbReference type="Proteomes" id="UP000199213">
    <property type="component" value="Unassembled WGS sequence"/>
</dbReference>
<reference evidence="2" key="1">
    <citation type="submission" date="2016-10" db="EMBL/GenBank/DDBJ databases">
        <authorList>
            <person name="Varghese N."/>
            <person name="Submissions S."/>
        </authorList>
    </citation>
    <scope>NUCLEOTIDE SEQUENCE [LARGE SCALE GENOMIC DNA]</scope>
    <source>
        <strain evidence="2">DSM 45460</strain>
    </source>
</reference>
<dbReference type="GO" id="GO:0003677">
    <property type="term" value="F:DNA binding"/>
    <property type="evidence" value="ECO:0007669"/>
    <property type="project" value="InterPro"/>
</dbReference>
<evidence type="ECO:0008006" key="3">
    <source>
        <dbReference type="Google" id="ProtNLM"/>
    </source>
</evidence>
<gene>
    <name evidence="1" type="ORF">SAMN04487820_105289</name>
</gene>
<organism evidence="1 2">
    <name type="scientific">Actinopolyspora mzabensis</name>
    <dbReference type="NCBI Taxonomy" id="995066"/>
    <lineage>
        <taxon>Bacteria</taxon>
        <taxon>Bacillati</taxon>
        <taxon>Actinomycetota</taxon>
        <taxon>Actinomycetes</taxon>
        <taxon>Actinopolysporales</taxon>
        <taxon>Actinopolysporaceae</taxon>
        <taxon>Actinopolyspora</taxon>
    </lineage>
</organism>
<evidence type="ECO:0000313" key="1">
    <source>
        <dbReference type="EMBL" id="SDK21789.1"/>
    </source>
</evidence>
<proteinExistence type="predicted"/>
<dbReference type="Gene3D" id="1.10.260.40">
    <property type="entry name" value="lambda repressor-like DNA-binding domains"/>
    <property type="match status" value="1"/>
</dbReference>
<accession>A0A1G9A328</accession>
<protein>
    <recommendedName>
        <fullName evidence="3">HTH cro/C1-type domain-containing protein</fullName>
    </recommendedName>
</protein>